<sequence length="140" mass="15516">MAYDTSKHILIHSIPSPASAGEAQDAQEQVAAVAQQLGLSRETLEAAKAFAYRLSVHKAWKLPFLGYANEDGYGYAHVPTHAVAADGWDAHQAFQRLPQDTQTALAVHMLFTNRDVDRDEACTYLLYERGVEVRFAERAV</sequence>
<gene>
    <name evidence="1" type="ORF">KIM372_15420</name>
</gene>
<accession>A0ABM8B9Q9</accession>
<proteinExistence type="predicted"/>
<evidence type="ECO:0000313" key="2">
    <source>
        <dbReference type="Proteomes" id="UP001321766"/>
    </source>
</evidence>
<reference evidence="1 2" key="1">
    <citation type="journal article" date="2023" name="Microbiol. Spectr.">
        <title>Symbiosis of Carpenter Bees with Uncharacterized Lactic Acid Bacteria Showing NAD Auxotrophy.</title>
        <authorList>
            <person name="Kawasaki S."/>
            <person name="Ozawa K."/>
            <person name="Mori T."/>
            <person name="Yamamoto A."/>
            <person name="Ito M."/>
            <person name="Ohkuma M."/>
            <person name="Sakamoto M."/>
            <person name="Matsutani M."/>
        </authorList>
    </citation>
    <scope>NUCLEOTIDE SEQUENCE [LARGE SCALE GENOMIC DNA]</scope>
    <source>
        <strain evidence="1 2">Kim37-2</strain>
    </source>
</reference>
<protein>
    <recommendedName>
        <fullName evidence="3">Glycerophosphodiester phosphodiesterase</fullName>
    </recommendedName>
</protein>
<name>A0ABM8B9Q9_9BIFI</name>
<dbReference type="Proteomes" id="UP001321766">
    <property type="component" value="Chromosome"/>
</dbReference>
<keyword evidence="2" id="KW-1185">Reference proteome</keyword>
<evidence type="ECO:0000313" key="1">
    <source>
        <dbReference type="EMBL" id="BDR53635.1"/>
    </source>
</evidence>
<organism evidence="1 2">
    <name type="scientific">Bombiscardovia nodaiensis</name>
    <dbReference type="NCBI Taxonomy" id="2932181"/>
    <lineage>
        <taxon>Bacteria</taxon>
        <taxon>Bacillati</taxon>
        <taxon>Actinomycetota</taxon>
        <taxon>Actinomycetes</taxon>
        <taxon>Bifidobacteriales</taxon>
        <taxon>Bifidobacteriaceae</taxon>
        <taxon>Bombiscardovia</taxon>
    </lineage>
</organism>
<evidence type="ECO:0008006" key="3">
    <source>
        <dbReference type="Google" id="ProtNLM"/>
    </source>
</evidence>
<dbReference type="EMBL" id="AP026798">
    <property type="protein sequence ID" value="BDR53635.1"/>
    <property type="molecule type" value="Genomic_DNA"/>
</dbReference>